<accession>A0ABP1G8A1</accession>
<reference evidence="1 2" key="1">
    <citation type="submission" date="2024-06" db="EMBL/GenBank/DDBJ databases">
        <authorList>
            <person name="Kraege A."/>
            <person name="Thomma B."/>
        </authorList>
    </citation>
    <scope>NUCLEOTIDE SEQUENCE [LARGE SCALE GENOMIC DNA]</scope>
</reference>
<keyword evidence="2" id="KW-1185">Reference proteome</keyword>
<protein>
    <submittedName>
        <fullName evidence="1">G11520 protein</fullName>
    </submittedName>
</protein>
<gene>
    <name evidence="1" type="primary">g11520</name>
    <name evidence="1" type="ORF">VP750_LOCUS10300</name>
</gene>
<proteinExistence type="predicted"/>
<organism evidence="1 2">
    <name type="scientific">Coccomyxa viridis</name>
    <dbReference type="NCBI Taxonomy" id="1274662"/>
    <lineage>
        <taxon>Eukaryota</taxon>
        <taxon>Viridiplantae</taxon>
        <taxon>Chlorophyta</taxon>
        <taxon>core chlorophytes</taxon>
        <taxon>Trebouxiophyceae</taxon>
        <taxon>Trebouxiophyceae incertae sedis</taxon>
        <taxon>Coccomyxaceae</taxon>
        <taxon>Coccomyxa</taxon>
    </lineage>
</organism>
<evidence type="ECO:0000313" key="2">
    <source>
        <dbReference type="Proteomes" id="UP001497392"/>
    </source>
</evidence>
<name>A0ABP1G8A1_9CHLO</name>
<dbReference type="EMBL" id="CAXHTA020000018">
    <property type="protein sequence ID" value="CAL5228394.1"/>
    <property type="molecule type" value="Genomic_DNA"/>
</dbReference>
<comment type="caution">
    <text evidence="1">The sequence shown here is derived from an EMBL/GenBank/DDBJ whole genome shotgun (WGS) entry which is preliminary data.</text>
</comment>
<sequence>MASILSLPDELIELLGTATERHVGIEAWCRLTSTCRRLWRLQLPESHQGVSLSDGTKIEGVAWLLRRVQAAPWLYVHMPHLGYDWSFKDPGSRAKLVNSLQEHCQAAAAASRELRNLRLLDINITINVPDLPYRVASLVQQWTQALLWGSNKLETLIMIAYTAPCPPVLGCLPKLRSRYTVRLSNCEDVMRLEPSSDGKLTPSGGLHDGYAGTPENSPLWEQLNRKHLMSGVQIWPRWEPHKWVFGR</sequence>
<dbReference type="Proteomes" id="UP001497392">
    <property type="component" value="Unassembled WGS sequence"/>
</dbReference>
<evidence type="ECO:0000313" key="1">
    <source>
        <dbReference type="EMBL" id="CAL5228394.1"/>
    </source>
</evidence>